<evidence type="ECO:0000313" key="4">
    <source>
        <dbReference type="Proteomes" id="UP000638848"/>
    </source>
</evidence>
<feature type="signal peptide" evidence="2">
    <location>
        <begin position="1"/>
        <end position="44"/>
    </location>
</feature>
<reference evidence="3" key="1">
    <citation type="journal article" date="2014" name="Int. J. Syst. Evol. Microbiol.">
        <title>Complete genome sequence of Corynebacterium casei LMG S-19264T (=DSM 44701T), isolated from a smear-ripened cheese.</title>
        <authorList>
            <consortium name="US DOE Joint Genome Institute (JGI-PGF)"/>
            <person name="Walter F."/>
            <person name="Albersmeier A."/>
            <person name="Kalinowski J."/>
            <person name="Ruckert C."/>
        </authorList>
    </citation>
    <scope>NUCLEOTIDE SEQUENCE</scope>
    <source>
        <strain evidence="3">CGMCC 1.12187</strain>
    </source>
</reference>
<feature type="region of interest" description="Disordered" evidence="1">
    <location>
        <begin position="1"/>
        <end position="20"/>
    </location>
</feature>
<dbReference type="EMBL" id="BMEQ01000007">
    <property type="protein sequence ID" value="GGG54945.1"/>
    <property type="molecule type" value="Genomic_DNA"/>
</dbReference>
<accession>A0A917LSX5</accession>
<evidence type="ECO:0000256" key="1">
    <source>
        <dbReference type="SAM" id="MobiDB-lite"/>
    </source>
</evidence>
<protein>
    <submittedName>
        <fullName evidence="3">Uncharacterized protein</fullName>
    </submittedName>
</protein>
<dbReference type="Proteomes" id="UP000638848">
    <property type="component" value="Unassembled WGS sequence"/>
</dbReference>
<comment type="caution">
    <text evidence="3">The sequence shown here is derived from an EMBL/GenBank/DDBJ whole genome shotgun (WGS) entry which is preliminary data.</text>
</comment>
<evidence type="ECO:0000313" key="3">
    <source>
        <dbReference type="EMBL" id="GGG54945.1"/>
    </source>
</evidence>
<dbReference type="InterPro" id="IPR006311">
    <property type="entry name" value="TAT_signal"/>
</dbReference>
<sequence length="107" mass="10806">MSKTMDPDDVVPGSARSRRGTAAAATALAAVLLMSLGLSPAAAAATVEAPPHRSVGSVGPATAHLDPDVAERLAGVAQDLAEAVTHGEITETQAASFLEQVYRKIAC</sequence>
<keyword evidence="2" id="KW-0732">Signal</keyword>
<keyword evidence="4" id="KW-1185">Reference proteome</keyword>
<reference evidence="3" key="2">
    <citation type="submission" date="2020-09" db="EMBL/GenBank/DDBJ databases">
        <authorList>
            <person name="Sun Q."/>
            <person name="Zhou Y."/>
        </authorList>
    </citation>
    <scope>NUCLEOTIDE SEQUENCE</scope>
    <source>
        <strain evidence="3">CGMCC 1.12187</strain>
    </source>
</reference>
<organism evidence="3 4">
    <name type="scientific">Kocuria dechangensis</name>
    <dbReference type="NCBI Taxonomy" id="1176249"/>
    <lineage>
        <taxon>Bacteria</taxon>
        <taxon>Bacillati</taxon>
        <taxon>Actinomycetota</taxon>
        <taxon>Actinomycetes</taxon>
        <taxon>Micrococcales</taxon>
        <taxon>Micrococcaceae</taxon>
        <taxon>Kocuria</taxon>
    </lineage>
</organism>
<dbReference type="RefSeq" id="WP_188536261.1">
    <property type="nucleotide sequence ID" value="NZ_BMEQ01000007.1"/>
</dbReference>
<evidence type="ECO:0000256" key="2">
    <source>
        <dbReference type="SAM" id="SignalP"/>
    </source>
</evidence>
<name>A0A917LSX5_9MICC</name>
<feature type="chain" id="PRO_5038497871" evidence="2">
    <location>
        <begin position="45"/>
        <end position="107"/>
    </location>
</feature>
<dbReference type="AlphaFoldDB" id="A0A917LSX5"/>
<proteinExistence type="predicted"/>
<gene>
    <name evidence="3" type="ORF">GCM10011374_17320</name>
</gene>
<dbReference type="PROSITE" id="PS51318">
    <property type="entry name" value="TAT"/>
    <property type="match status" value="1"/>
</dbReference>